<feature type="transmembrane region" description="Helical" evidence="1">
    <location>
        <begin position="162"/>
        <end position="181"/>
    </location>
</feature>
<sequence>MRWGTKAYQPDLCAVESDQHFFNLLRMAHENYRSRSRWSWLKKVQSIDFVKVRICNASFSPIGPDYDFEGADTEPPIGPNLMMHLFENPDHADILPVLFRRIPRKMKERLQPCPRKGSSLGWGVQFVEVLNGYYVFLFGCVGFVICSAVAISWTVAKDDIQAGFAIGGFMLAFILFCGGMLHSYAV</sequence>
<reference evidence="2 3" key="1">
    <citation type="submission" date="2018-12" db="EMBL/GenBank/DDBJ databases">
        <title>Genome sequence and assembly of Colletotrichum trifolii.</title>
        <authorList>
            <person name="Gan P."/>
            <person name="Shirasu K."/>
        </authorList>
    </citation>
    <scope>NUCLEOTIDE SEQUENCE [LARGE SCALE GENOMIC DNA]</scope>
    <source>
        <strain evidence="2 3">543-2</strain>
    </source>
</reference>
<keyword evidence="3" id="KW-1185">Reference proteome</keyword>
<organism evidence="2 3">
    <name type="scientific">Colletotrichum trifolii</name>
    <dbReference type="NCBI Taxonomy" id="5466"/>
    <lineage>
        <taxon>Eukaryota</taxon>
        <taxon>Fungi</taxon>
        <taxon>Dikarya</taxon>
        <taxon>Ascomycota</taxon>
        <taxon>Pezizomycotina</taxon>
        <taxon>Sordariomycetes</taxon>
        <taxon>Hypocreomycetidae</taxon>
        <taxon>Glomerellales</taxon>
        <taxon>Glomerellaceae</taxon>
        <taxon>Colletotrichum</taxon>
        <taxon>Colletotrichum orbiculare species complex</taxon>
    </lineage>
</organism>
<evidence type="ECO:0000313" key="3">
    <source>
        <dbReference type="Proteomes" id="UP000295703"/>
    </source>
</evidence>
<gene>
    <name evidence="2" type="ORF">CTRI78_v004376</name>
</gene>
<dbReference type="AlphaFoldDB" id="A0A4R8RKK9"/>
<keyword evidence="1" id="KW-0812">Transmembrane</keyword>
<dbReference type="EMBL" id="RYZW01000031">
    <property type="protein sequence ID" value="TDZ61441.1"/>
    <property type="molecule type" value="Genomic_DNA"/>
</dbReference>
<keyword evidence="1" id="KW-0472">Membrane</keyword>
<proteinExistence type="predicted"/>
<keyword evidence="1" id="KW-1133">Transmembrane helix</keyword>
<evidence type="ECO:0000313" key="2">
    <source>
        <dbReference type="EMBL" id="TDZ61441.1"/>
    </source>
</evidence>
<accession>A0A4R8RKK9</accession>
<feature type="transmembrane region" description="Helical" evidence="1">
    <location>
        <begin position="133"/>
        <end position="156"/>
    </location>
</feature>
<dbReference type="Proteomes" id="UP000295703">
    <property type="component" value="Unassembled WGS sequence"/>
</dbReference>
<comment type="caution">
    <text evidence="2">The sequence shown here is derived from an EMBL/GenBank/DDBJ whole genome shotgun (WGS) entry which is preliminary data.</text>
</comment>
<protein>
    <submittedName>
        <fullName evidence="2">Uncharacterized protein</fullName>
    </submittedName>
</protein>
<evidence type="ECO:0000256" key="1">
    <source>
        <dbReference type="SAM" id="Phobius"/>
    </source>
</evidence>
<name>A0A4R8RKK9_COLTR</name>
<dbReference type="STRING" id="5466.A0A4R8RKK9"/>